<evidence type="ECO:0000313" key="1">
    <source>
        <dbReference type="EMBL" id="MBX37786.1"/>
    </source>
</evidence>
<name>A0A2P2N5W5_RHIMU</name>
<protein>
    <submittedName>
        <fullName evidence="1">Uncharacterized protein</fullName>
    </submittedName>
</protein>
<dbReference type="AlphaFoldDB" id="A0A2P2N5W5"/>
<reference evidence="1" key="1">
    <citation type="submission" date="2018-02" db="EMBL/GenBank/DDBJ databases">
        <title>Rhizophora mucronata_Transcriptome.</title>
        <authorList>
            <person name="Meera S.P."/>
            <person name="Sreeshan A."/>
            <person name="Augustine A."/>
        </authorList>
    </citation>
    <scope>NUCLEOTIDE SEQUENCE</scope>
    <source>
        <tissue evidence="1">Leaf</tissue>
    </source>
</reference>
<proteinExistence type="predicted"/>
<accession>A0A2P2N5W5</accession>
<sequence length="28" mass="3199">MIYTSYGKILSNGYEDLNIYVLIVCKQG</sequence>
<dbReference type="EMBL" id="GGEC01057302">
    <property type="protein sequence ID" value="MBX37786.1"/>
    <property type="molecule type" value="Transcribed_RNA"/>
</dbReference>
<organism evidence="1">
    <name type="scientific">Rhizophora mucronata</name>
    <name type="common">Asiatic mangrove</name>
    <dbReference type="NCBI Taxonomy" id="61149"/>
    <lineage>
        <taxon>Eukaryota</taxon>
        <taxon>Viridiplantae</taxon>
        <taxon>Streptophyta</taxon>
        <taxon>Embryophyta</taxon>
        <taxon>Tracheophyta</taxon>
        <taxon>Spermatophyta</taxon>
        <taxon>Magnoliopsida</taxon>
        <taxon>eudicotyledons</taxon>
        <taxon>Gunneridae</taxon>
        <taxon>Pentapetalae</taxon>
        <taxon>rosids</taxon>
        <taxon>fabids</taxon>
        <taxon>Malpighiales</taxon>
        <taxon>Rhizophoraceae</taxon>
        <taxon>Rhizophora</taxon>
    </lineage>
</organism>